<feature type="compositionally biased region" description="Polar residues" evidence="2">
    <location>
        <begin position="125"/>
        <end position="137"/>
    </location>
</feature>
<feature type="coiled-coil region" evidence="1">
    <location>
        <begin position="202"/>
        <end position="250"/>
    </location>
</feature>
<evidence type="ECO:0000313" key="3">
    <source>
        <dbReference type="EMBL" id="KAL3868139.1"/>
    </source>
</evidence>
<dbReference type="Proteomes" id="UP001634394">
    <property type="component" value="Unassembled WGS sequence"/>
</dbReference>
<dbReference type="AlphaFoldDB" id="A0ABD3W2Q5"/>
<accession>A0ABD3W2Q5</accession>
<proteinExistence type="predicted"/>
<name>A0ABD3W2Q5_SINWO</name>
<protein>
    <submittedName>
        <fullName evidence="3">Uncharacterized protein</fullName>
    </submittedName>
</protein>
<comment type="caution">
    <text evidence="3">The sequence shown here is derived from an EMBL/GenBank/DDBJ whole genome shotgun (WGS) entry which is preliminary data.</text>
</comment>
<reference evidence="3 4" key="1">
    <citation type="submission" date="2024-11" db="EMBL/GenBank/DDBJ databases">
        <title>Chromosome-level genome assembly of the freshwater bivalve Anodonta woodiana.</title>
        <authorList>
            <person name="Chen X."/>
        </authorList>
    </citation>
    <scope>NUCLEOTIDE SEQUENCE [LARGE SCALE GENOMIC DNA]</scope>
    <source>
        <strain evidence="3">MN2024</strain>
        <tissue evidence="3">Gills</tissue>
    </source>
</reference>
<organism evidence="3 4">
    <name type="scientific">Sinanodonta woodiana</name>
    <name type="common">Chinese pond mussel</name>
    <name type="synonym">Anodonta woodiana</name>
    <dbReference type="NCBI Taxonomy" id="1069815"/>
    <lineage>
        <taxon>Eukaryota</taxon>
        <taxon>Metazoa</taxon>
        <taxon>Spiralia</taxon>
        <taxon>Lophotrochozoa</taxon>
        <taxon>Mollusca</taxon>
        <taxon>Bivalvia</taxon>
        <taxon>Autobranchia</taxon>
        <taxon>Heteroconchia</taxon>
        <taxon>Palaeoheterodonta</taxon>
        <taxon>Unionida</taxon>
        <taxon>Unionoidea</taxon>
        <taxon>Unionidae</taxon>
        <taxon>Unioninae</taxon>
        <taxon>Sinanodonta</taxon>
    </lineage>
</organism>
<gene>
    <name evidence="3" type="ORF">ACJMK2_040975</name>
</gene>
<keyword evidence="1" id="KW-0175">Coiled coil</keyword>
<feature type="region of interest" description="Disordered" evidence="2">
    <location>
        <begin position="124"/>
        <end position="163"/>
    </location>
</feature>
<feature type="region of interest" description="Disordered" evidence="2">
    <location>
        <begin position="1"/>
        <end position="31"/>
    </location>
</feature>
<evidence type="ECO:0000256" key="1">
    <source>
        <dbReference type="SAM" id="Coils"/>
    </source>
</evidence>
<evidence type="ECO:0000256" key="2">
    <source>
        <dbReference type="SAM" id="MobiDB-lite"/>
    </source>
</evidence>
<keyword evidence="4" id="KW-1185">Reference proteome</keyword>
<dbReference type="EMBL" id="JBJQND010000008">
    <property type="protein sequence ID" value="KAL3868139.1"/>
    <property type="molecule type" value="Genomic_DNA"/>
</dbReference>
<sequence>MGVTFSRRESHKSARKKRQGRKPTDLYCDSTESIDSQTFPKMTCEDLNKELERKNQELERKNQEIARQSEMLEELQLRVREYQVRMESIEQIRAKIAELEQENQKLRARMRTVKTDSPYLAKPSVTVSHASTSTDQQGAEEKRVRTKEADTNTDTEASLDTSDGSNIITTRKAKNAQVGNNNIMNIVGFFTSGRYGNDQNSDENVNVRIKELEKRIRELQRELQIEKDKVEILRRQNEVLEGRETKLLENSLPFRTAASSGISDICDTSKWIFIQFYRLQIYTEQFISLGWCQLFWIGRSGKDIGSNQIDMYDFSNDA</sequence>
<evidence type="ECO:0000313" key="4">
    <source>
        <dbReference type="Proteomes" id="UP001634394"/>
    </source>
</evidence>
<feature type="compositionally biased region" description="Polar residues" evidence="2">
    <location>
        <begin position="152"/>
        <end position="163"/>
    </location>
</feature>
<feature type="coiled-coil region" evidence="1">
    <location>
        <begin position="41"/>
        <end position="116"/>
    </location>
</feature>
<feature type="compositionally biased region" description="Basic and acidic residues" evidence="2">
    <location>
        <begin position="139"/>
        <end position="150"/>
    </location>
</feature>
<feature type="compositionally biased region" description="Basic and acidic residues" evidence="2">
    <location>
        <begin position="1"/>
        <end position="12"/>
    </location>
</feature>